<dbReference type="EMBL" id="CP109441">
    <property type="protein sequence ID" value="WUV47992.1"/>
    <property type="molecule type" value="Genomic_DNA"/>
</dbReference>
<keyword evidence="2" id="KW-1185">Reference proteome</keyword>
<name>A0ABZ1Z1K0_9NOCA</name>
<dbReference type="Proteomes" id="UP001432062">
    <property type="component" value="Chromosome"/>
</dbReference>
<dbReference type="InterPro" id="IPR026337">
    <property type="entry name" value="AKG_HExxH"/>
</dbReference>
<dbReference type="RefSeq" id="WP_329412252.1">
    <property type="nucleotide sequence ID" value="NZ_CP109441.1"/>
</dbReference>
<sequence length="344" mass="37791">MNSSTTTAEPGSGIFDAQPSPARARLLRTQVNFLLRDGLRRCLDIARTAIPEHAAAADTVLGDLDIDRRIAPIVFSLHRQISSGVRAQDVSRVVMGLARLRSCHDRGEMFADDIELSTLRWDECDHETVQYIHSDIGPRGPNGELPTMLPLHNSEFEGHATAARRALDLLRIAAPEMHGEVTELVSSIRLYHQQHIGSVSSPRSFGLMHLHLPTSEAEIADPTACFVDRITHETSHIALNAVMTHDKLVLNDPAERFDSPLRTDPRPLVGIYHGTFVLSRVVHVLSRARRHHDTSALTTMLDHLTAAFHDAHGTVAKNGRLSAAGHEILNSCQKLVAEAAVPQA</sequence>
<gene>
    <name evidence="1" type="ORF">OG563_07210</name>
</gene>
<dbReference type="NCBIfam" id="TIGR04267">
    <property type="entry name" value="mod_HExxH"/>
    <property type="match status" value="1"/>
</dbReference>
<evidence type="ECO:0000313" key="1">
    <source>
        <dbReference type="EMBL" id="WUV47992.1"/>
    </source>
</evidence>
<proteinExistence type="predicted"/>
<protein>
    <submittedName>
        <fullName evidence="1">HEXXH motif-containing putative peptide modification protein</fullName>
    </submittedName>
</protein>
<organism evidence="1 2">
    <name type="scientific">Nocardia vinacea</name>
    <dbReference type="NCBI Taxonomy" id="96468"/>
    <lineage>
        <taxon>Bacteria</taxon>
        <taxon>Bacillati</taxon>
        <taxon>Actinomycetota</taxon>
        <taxon>Actinomycetes</taxon>
        <taxon>Mycobacteriales</taxon>
        <taxon>Nocardiaceae</taxon>
        <taxon>Nocardia</taxon>
    </lineage>
</organism>
<evidence type="ECO:0000313" key="2">
    <source>
        <dbReference type="Proteomes" id="UP001432062"/>
    </source>
</evidence>
<reference evidence="1" key="1">
    <citation type="submission" date="2022-10" db="EMBL/GenBank/DDBJ databases">
        <title>The complete genomes of actinobacterial strains from the NBC collection.</title>
        <authorList>
            <person name="Joergensen T.S."/>
            <person name="Alvarez Arevalo M."/>
            <person name="Sterndorff E.B."/>
            <person name="Faurdal D."/>
            <person name="Vuksanovic O."/>
            <person name="Mourched A.-S."/>
            <person name="Charusanti P."/>
            <person name="Shaw S."/>
            <person name="Blin K."/>
            <person name="Weber T."/>
        </authorList>
    </citation>
    <scope>NUCLEOTIDE SEQUENCE</scope>
    <source>
        <strain evidence="1">NBC_01482</strain>
    </source>
</reference>
<accession>A0ABZ1Z1K0</accession>